<proteinExistence type="predicted"/>
<organism evidence="2">
    <name type="scientific">Ixodes scapularis</name>
    <name type="common">Black-legged tick</name>
    <name type="synonym">Deer tick</name>
    <dbReference type="NCBI Taxonomy" id="6945"/>
    <lineage>
        <taxon>Eukaryota</taxon>
        <taxon>Metazoa</taxon>
        <taxon>Ecdysozoa</taxon>
        <taxon>Arthropoda</taxon>
        <taxon>Chelicerata</taxon>
        <taxon>Arachnida</taxon>
        <taxon>Acari</taxon>
        <taxon>Parasitiformes</taxon>
        <taxon>Ixodida</taxon>
        <taxon>Ixodoidea</taxon>
        <taxon>Ixodidae</taxon>
        <taxon>Ixodinae</taxon>
        <taxon>Ixodes</taxon>
    </lineage>
</organism>
<dbReference type="EMBL" id="GHJT01000437">
    <property type="protein sequence ID" value="MOY34408.1"/>
    <property type="molecule type" value="Transcribed_RNA"/>
</dbReference>
<protein>
    <submittedName>
        <fullName evidence="2">Putative secreted protein</fullName>
    </submittedName>
</protein>
<sequence length="107" mass="12320">MPIGSLQCIFFFVASSVHTIAVRGQTCKVSSGIEFEMKYNSYSLGTTLPILPVMQLDPTILSWQTLDMEDLPIFCFYLFLFDAQERDSVCLNGFFRIVELILEFKFR</sequence>
<name>A0A4D5RBG1_IXOSC</name>
<reference evidence="2" key="1">
    <citation type="submission" date="2019-04" db="EMBL/GenBank/DDBJ databases">
        <title>An insight into the mialome of Ixodes scapularis.</title>
        <authorList>
            <person name="Ribeiro J.M."/>
            <person name="Mather T.N."/>
            <person name="Karim S."/>
        </authorList>
    </citation>
    <scope>NUCLEOTIDE SEQUENCE</scope>
</reference>
<evidence type="ECO:0000313" key="2">
    <source>
        <dbReference type="EMBL" id="MOY34408.1"/>
    </source>
</evidence>
<feature type="signal peptide" evidence="1">
    <location>
        <begin position="1"/>
        <end position="24"/>
    </location>
</feature>
<keyword evidence="1" id="KW-0732">Signal</keyword>
<evidence type="ECO:0000256" key="1">
    <source>
        <dbReference type="SAM" id="SignalP"/>
    </source>
</evidence>
<accession>A0A4D5RBG1</accession>
<dbReference type="AlphaFoldDB" id="A0A4D5RBG1"/>
<feature type="chain" id="PRO_5020035465" evidence="1">
    <location>
        <begin position="25"/>
        <end position="107"/>
    </location>
</feature>